<reference evidence="6 7" key="1">
    <citation type="submission" date="2016-02" db="EMBL/GenBank/DDBJ databases">
        <title>Genome analysis of coral dinoflagellate symbionts highlights evolutionary adaptations to a symbiotic lifestyle.</title>
        <authorList>
            <person name="Aranda M."/>
            <person name="Li Y."/>
            <person name="Liew Y.J."/>
            <person name="Baumgarten S."/>
            <person name="Simakov O."/>
            <person name="Wilson M."/>
            <person name="Piel J."/>
            <person name="Ashoor H."/>
            <person name="Bougouffa S."/>
            <person name="Bajic V.B."/>
            <person name="Ryu T."/>
            <person name="Ravasi T."/>
            <person name="Bayer T."/>
            <person name="Micklem G."/>
            <person name="Kim H."/>
            <person name="Bhak J."/>
            <person name="Lajeunesse T.C."/>
            <person name="Voolstra C.R."/>
        </authorList>
    </citation>
    <scope>NUCLEOTIDE SEQUENCE [LARGE SCALE GENOMIC DNA]</scope>
    <source>
        <strain evidence="6 7">CCMP2467</strain>
    </source>
</reference>
<evidence type="ECO:0000256" key="4">
    <source>
        <dbReference type="ARBA" id="ARBA00023136"/>
    </source>
</evidence>
<comment type="subcellular location">
    <subcellularLocation>
        <location evidence="1">Membrane</location>
        <topology evidence="1">Multi-pass membrane protein</topology>
    </subcellularLocation>
</comment>
<evidence type="ECO:0000313" key="6">
    <source>
        <dbReference type="EMBL" id="OLQ13958.1"/>
    </source>
</evidence>
<dbReference type="EMBL" id="LSRX01000021">
    <property type="protein sequence ID" value="OLQ13958.1"/>
    <property type="molecule type" value="Genomic_DNA"/>
</dbReference>
<keyword evidence="4 5" id="KW-0472">Membrane</keyword>
<dbReference type="AlphaFoldDB" id="A0A1Q9F2Q4"/>
<feature type="transmembrane region" description="Helical" evidence="5">
    <location>
        <begin position="76"/>
        <end position="96"/>
    </location>
</feature>
<gene>
    <name evidence="6" type="ORF">AK812_SmicGene1930</name>
</gene>
<evidence type="ECO:0000256" key="5">
    <source>
        <dbReference type="SAM" id="Phobius"/>
    </source>
</evidence>
<keyword evidence="3 5" id="KW-1133">Transmembrane helix</keyword>
<feature type="transmembrane region" description="Helical" evidence="5">
    <location>
        <begin position="48"/>
        <end position="70"/>
    </location>
</feature>
<evidence type="ECO:0000256" key="3">
    <source>
        <dbReference type="ARBA" id="ARBA00022989"/>
    </source>
</evidence>
<accession>A0A1Q9F2Q4</accession>
<keyword evidence="2 5" id="KW-0812">Transmembrane</keyword>
<dbReference type="OrthoDB" id="1436450at2759"/>
<dbReference type="Proteomes" id="UP000186817">
    <property type="component" value="Unassembled WGS sequence"/>
</dbReference>
<dbReference type="GO" id="GO:0016020">
    <property type="term" value="C:membrane"/>
    <property type="evidence" value="ECO:0007669"/>
    <property type="project" value="UniProtKB-SubCell"/>
</dbReference>
<evidence type="ECO:0000256" key="1">
    <source>
        <dbReference type="ARBA" id="ARBA00004141"/>
    </source>
</evidence>
<organism evidence="6 7">
    <name type="scientific">Symbiodinium microadriaticum</name>
    <name type="common">Dinoflagellate</name>
    <name type="synonym">Zooxanthella microadriatica</name>
    <dbReference type="NCBI Taxonomy" id="2951"/>
    <lineage>
        <taxon>Eukaryota</taxon>
        <taxon>Sar</taxon>
        <taxon>Alveolata</taxon>
        <taxon>Dinophyceae</taxon>
        <taxon>Suessiales</taxon>
        <taxon>Symbiodiniaceae</taxon>
        <taxon>Symbiodinium</taxon>
    </lineage>
</organism>
<evidence type="ECO:0000313" key="7">
    <source>
        <dbReference type="Proteomes" id="UP000186817"/>
    </source>
</evidence>
<feature type="transmembrane region" description="Helical" evidence="5">
    <location>
        <begin position="24"/>
        <end position="41"/>
    </location>
</feature>
<protein>
    <submittedName>
        <fullName evidence="6">Uncharacterized protein</fullName>
    </submittedName>
</protein>
<proteinExistence type="predicted"/>
<dbReference type="PANTHER" id="PTHR23051">
    <property type="entry name" value="SOLUTE CARRIER FAMILY 35, MEMBER F5"/>
    <property type="match status" value="1"/>
</dbReference>
<comment type="caution">
    <text evidence="6">The sequence shown here is derived from an EMBL/GenBank/DDBJ whole genome shotgun (WGS) entry which is preliminary data.</text>
</comment>
<keyword evidence="7" id="KW-1185">Reference proteome</keyword>
<dbReference type="PANTHER" id="PTHR23051:SF0">
    <property type="entry name" value="SOLUTE CARRIER FAMILY 35 MEMBER F5"/>
    <property type="match status" value="1"/>
</dbReference>
<evidence type="ECO:0000256" key="2">
    <source>
        <dbReference type="ARBA" id="ARBA00022692"/>
    </source>
</evidence>
<sequence>MMLLAPVALWQASSAHLTWAIGGALMVQGLVAHVFVDYLWLRVSRLVGATLATVSISLGICMAILCDLALQKPNVLSFQSVVGASAITVGFILVHLGSGAVATEELQSELVAEMQSEPAAEGIAPQTSA</sequence>
<name>A0A1Q9F2Q4_SYMMI</name>